<dbReference type="EMBL" id="BPQB01000002">
    <property type="protein sequence ID" value="GJE85632.1"/>
    <property type="molecule type" value="Genomic_DNA"/>
</dbReference>
<dbReference type="Proteomes" id="UP000703269">
    <property type="component" value="Unassembled WGS sequence"/>
</dbReference>
<feature type="domain" description="Rab-GAP TBC" evidence="3">
    <location>
        <begin position="911"/>
        <end position="1099"/>
    </location>
</feature>
<sequence>MTSTPTHSHPLLADQQGTSRRSRQSARTSEAHTRSPTNYFTLKAQLDRSAEQSTRSTHANWDGSVRGYGTKDRNKSMFDADTPVILVESATDETLLGNATALPSSTTNKMLTTRWHEYSNDAIDSALSALNTLDTTFSEHPLHDAVRTLSAAVHRLSAARAELEETRQALVQKDADRRARADALMKELQPSDRDLARRVIQSLFPDDDEDSHAVRRKASTRSLSESLSDALEDALPVSRSVPDSPLVTAGEVPTLDMRSRSSTPVSHAASRDESSTRAILSDSTPLVDSPEVKEEILSASPNSGRASVGEWMGTLWGKRAKGRSTPSLPSVEGVMEGARIAADRESIRSSDSESIASSSTNPDKKRRVRGTTRSVFGTLGLSMLNPTMPASMRKRRTDSQTISQESVDAVNTQGELSAESTSTPESVPSDTPETGGDVQSISGESPAEPEWPPKQGSSIRAIVNATRVMTGDPASVLADQGRDISSLIGQLALELIRNARDQALDVREPARPKPPSQYTRSRRNTTLSPVNTELEEVASPASINHRSPSTVKARDLDSRPFLSSVDFAALASPIFGSFLPEPRRHATAPGETRKPTDHDGPMPTQTAAKPGSVALESIIPANAQPPTHYSARTYTPLTARDFHFTLPMSDVPSTTSLGDEPKEAYTDRFGFIYDVSLYDFLLLLRAKKVENAAPACLTGIKVADRREDNVWPEEDEEEGSARSSITIITGPCECESTDTIDNSSVHSAGTRLSSRDAPSTDNTSLASRDASPASGRGRPRSTTMRANAPKLRSKSSASILTVSSDTPRHVCAATIKLLLADLRAIHDRRQAGLRREWDAFVAQRAKSARVSSGAAHRPAGAVAGAASILGLRASLDEEELSHTDGLIGFAQLGLSAHNSERREFDRLVRGGIPLVYRSKVWFECSGALDMREPGVFQDLLASVDEKSSVVREIEKDVGRTMPLNVFFGRTGAGVDKLRRVLRAYSQRNPAIGYCQGMNLVTSTLLLVYADEEEAFWVLCAVIENLLPEDFFSPTLLSSRACPLVLLDYVKEQLPKLHNHLNKLEVDIAAVCFSWFLSLFTDCLPIETLFRVWDLFMVDGLDVLFRVALAVLRRNEQELLRCESIPAVYVALESLPNRMWRSDKLMKLEAELRHTLVHSDIVKRRKAHIAILKECL</sequence>
<feature type="compositionally biased region" description="Polar residues" evidence="2">
    <location>
        <begin position="399"/>
        <end position="443"/>
    </location>
</feature>
<organism evidence="4 5">
    <name type="scientific">Phanerochaete sordida</name>
    <dbReference type="NCBI Taxonomy" id="48140"/>
    <lineage>
        <taxon>Eukaryota</taxon>
        <taxon>Fungi</taxon>
        <taxon>Dikarya</taxon>
        <taxon>Basidiomycota</taxon>
        <taxon>Agaricomycotina</taxon>
        <taxon>Agaricomycetes</taxon>
        <taxon>Polyporales</taxon>
        <taxon>Phanerochaetaceae</taxon>
        <taxon>Phanerochaete</taxon>
    </lineage>
</organism>
<dbReference type="PANTHER" id="PTHR47219:SF20">
    <property type="entry name" value="TBC1 DOMAIN FAMILY MEMBER 2B"/>
    <property type="match status" value="1"/>
</dbReference>
<feature type="compositionally biased region" description="Polar residues" evidence="2">
    <location>
        <begin position="516"/>
        <end position="529"/>
    </location>
</feature>
<accession>A0A9P3L9E2</accession>
<dbReference type="OrthoDB" id="294251at2759"/>
<feature type="region of interest" description="Disordered" evidence="2">
    <location>
        <begin position="233"/>
        <end position="291"/>
    </location>
</feature>
<feature type="region of interest" description="Disordered" evidence="2">
    <location>
        <begin position="579"/>
        <end position="608"/>
    </location>
</feature>
<protein>
    <submittedName>
        <fullName evidence="4">TBC domain-containing protein</fullName>
    </submittedName>
</protein>
<dbReference type="Pfam" id="PF00566">
    <property type="entry name" value="RabGAP-TBC"/>
    <property type="match status" value="1"/>
</dbReference>
<dbReference type="InterPro" id="IPR035969">
    <property type="entry name" value="Rab-GAP_TBC_sf"/>
</dbReference>
<feature type="region of interest" description="Disordered" evidence="2">
    <location>
        <begin position="733"/>
        <end position="799"/>
    </location>
</feature>
<dbReference type="InterPro" id="IPR000195">
    <property type="entry name" value="Rab-GAP-TBC_dom"/>
</dbReference>
<dbReference type="FunFam" id="1.10.8.270:FF:000026">
    <property type="entry name" value="TBC (Tre-2/Bub2/Cdc16) domain family"/>
    <property type="match status" value="1"/>
</dbReference>
<name>A0A9P3L9E2_9APHY</name>
<comment type="caution">
    <text evidence="4">The sequence shown here is derived from an EMBL/GenBank/DDBJ whole genome shotgun (WGS) entry which is preliminary data.</text>
</comment>
<feature type="compositionally biased region" description="Polar residues" evidence="2">
    <location>
        <begin position="276"/>
        <end position="286"/>
    </location>
</feature>
<dbReference type="InterPro" id="IPR050302">
    <property type="entry name" value="Rab_GAP_TBC_domain"/>
</dbReference>
<keyword evidence="1" id="KW-0175">Coiled coil</keyword>
<evidence type="ECO:0000256" key="1">
    <source>
        <dbReference type="SAM" id="Coils"/>
    </source>
</evidence>
<feature type="coiled-coil region" evidence="1">
    <location>
        <begin position="146"/>
        <end position="176"/>
    </location>
</feature>
<reference evidence="4 5" key="1">
    <citation type="submission" date="2021-08" db="EMBL/GenBank/DDBJ databases">
        <title>Draft Genome Sequence of Phanerochaete sordida strain YK-624.</title>
        <authorList>
            <person name="Mori T."/>
            <person name="Dohra H."/>
            <person name="Suzuki T."/>
            <person name="Kawagishi H."/>
            <person name="Hirai H."/>
        </authorList>
    </citation>
    <scope>NUCLEOTIDE SEQUENCE [LARGE SCALE GENOMIC DNA]</scope>
    <source>
        <strain evidence="4 5">YK-624</strain>
    </source>
</reference>
<dbReference type="PROSITE" id="PS50086">
    <property type="entry name" value="TBC_RABGAP"/>
    <property type="match status" value="1"/>
</dbReference>
<keyword evidence="5" id="KW-1185">Reference proteome</keyword>
<evidence type="ECO:0000313" key="4">
    <source>
        <dbReference type="EMBL" id="GJE85632.1"/>
    </source>
</evidence>
<dbReference type="AlphaFoldDB" id="A0A9P3L9E2"/>
<dbReference type="PANTHER" id="PTHR47219">
    <property type="entry name" value="RAB GTPASE-ACTIVATING PROTEIN 1-LIKE"/>
    <property type="match status" value="1"/>
</dbReference>
<feature type="compositionally biased region" description="Basic and acidic residues" evidence="2">
    <location>
        <begin position="591"/>
        <end position="600"/>
    </location>
</feature>
<evidence type="ECO:0000259" key="3">
    <source>
        <dbReference type="PROSITE" id="PS50086"/>
    </source>
</evidence>
<feature type="region of interest" description="Disordered" evidence="2">
    <location>
        <begin position="1"/>
        <end position="69"/>
    </location>
</feature>
<evidence type="ECO:0000313" key="5">
    <source>
        <dbReference type="Proteomes" id="UP000703269"/>
    </source>
</evidence>
<feature type="compositionally biased region" description="Polar residues" evidence="2">
    <location>
        <begin position="737"/>
        <end position="766"/>
    </location>
</feature>
<feature type="region of interest" description="Disordered" evidence="2">
    <location>
        <begin position="343"/>
        <end position="455"/>
    </location>
</feature>
<proteinExistence type="predicted"/>
<dbReference type="Gene3D" id="1.10.8.270">
    <property type="entry name" value="putative rabgap domain of human tbc1 domain family member 14 like domains"/>
    <property type="match status" value="1"/>
</dbReference>
<dbReference type="SUPFAM" id="SSF47923">
    <property type="entry name" value="Ypt/Rab-GAP domain of gyp1p"/>
    <property type="match status" value="2"/>
</dbReference>
<feature type="region of interest" description="Disordered" evidence="2">
    <location>
        <begin position="708"/>
        <end position="727"/>
    </location>
</feature>
<dbReference type="SMART" id="SM00164">
    <property type="entry name" value="TBC"/>
    <property type="match status" value="1"/>
</dbReference>
<dbReference type="Gene3D" id="1.10.472.80">
    <property type="entry name" value="Ypt/Rab-GAP domain of gyp1p, domain 3"/>
    <property type="match status" value="1"/>
</dbReference>
<dbReference type="GO" id="GO:0031267">
    <property type="term" value="F:small GTPase binding"/>
    <property type="evidence" value="ECO:0007669"/>
    <property type="project" value="TreeGrafter"/>
</dbReference>
<dbReference type="GO" id="GO:0005096">
    <property type="term" value="F:GTPase activator activity"/>
    <property type="evidence" value="ECO:0007669"/>
    <property type="project" value="TreeGrafter"/>
</dbReference>
<evidence type="ECO:0000256" key="2">
    <source>
        <dbReference type="SAM" id="MobiDB-lite"/>
    </source>
</evidence>
<gene>
    <name evidence="4" type="ORF">PsYK624_017110</name>
</gene>
<feature type="region of interest" description="Disordered" evidence="2">
    <location>
        <begin position="504"/>
        <end position="529"/>
    </location>
</feature>